<dbReference type="eggNOG" id="ENOG502QWGU">
    <property type="taxonomic scope" value="Eukaryota"/>
</dbReference>
<dbReference type="PANTHER" id="PTHR37234">
    <property type="entry name" value="OS03G0319200 PROTEIN"/>
    <property type="match status" value="1"/>
</dbReference>
<evidence type="ECO:0008006" key="4">
    <source>
        <dbReference type="Google" id="ProtNLM"/>
    </source>
</evidence>
<feature type="compositionally biased region" description="Basic and acidic residues" evidence="1">
    <location>
        <begin position="50"/>
        <end position="66"/>
    </location>
</feature>
<keyword evidence="3" id="KW-1185">Reference proteome</keyword>
<dbReference type="Proteomes" id="UP000030645">
    <property type="component" value="Unassembled WGS sequence"/>
</dbReference>
<gene>
    <name evidence="2" type="ORF">L484_027942</name>
</gene>
<feature type="compositionally biased region" description="Low complexity" evidence="1">
    <location>
        <begin position="69"/>
        <end position="78"/>
    </location>
</feature>
<proteinExistence type="predicted"/>
<dbReference type="OrthoDB" id="780613at2759"/>
<reference evidence="3" key="1">
    <citation type="submission" date="2013-01" db="EMBL/GenBank/DDBJ databases">
        <title>Draft Genome Sequence of a Mulberry Tree, Morus notabilis C.K. Schneid.</title>
        <authorList>
            <person name="He N."/>
            <person name="Zhao S."/>
        </authorList>
    </citation>
    <scope>NUCLEOTIDE SEQUENCE</scope>
</reference>
<evidence type="ECO:0000256" key="1">
    <source>
        <dbReference type="SAM" id="MobiDB-lite"/>
    </source>
</evidence>
<dbReference type="AlphaFoldDB" id="W9SW25"/>
<name>W9SW25_9ROSA</name>
<dbReference type="KEGG" id="mnt:21410547"/>
<accession>W9SW25</accession>
<dbReference type="PANTHER" id="PTHR37234:SF1">
    <property type="entry name" value="OS03G0319200 PROTEIN"/>
    <property type="match status" value="1"/>
</dbReference>
<dbReference type="STRING" id="981085.W9SW25"/>
<dbReference type="EMBL" id="KE346217">
    <property type="protein sequence ID" value="EXC30767.1"/>
    <property type="molecule type" value="Genomic_DNA"/>
</dbReference>
<sequence>MNRQDSLPLSSSHCENTAEKLHAKAVGCMSGLFHFVSGSHSRRKFLTFGKRQEKREVSSRTTEKKKSSSNKINETNNSPPLTVKGESKAKDQAKCNTNNLQRFSCEVPRSPTLPAKIRRSNSVNSPENFRAPPALMARLMGLEEAPTATSKALPPRSPLVVPSEYSTAEKRRRLLGALEKCDRDLKALKKIIDAVRSAERLPLLPTTVFGSPESNSTGGDHQARVGKMFHNYINAEQPSPVSVLDVFMARSPLSSYQYSKRHSYNYGRVMQNHLRQQKKKPVEEDLIITTPSIFDRLTCESLQRKPALSADLHYRKHVRFESNSADLMAALSPPSSPSPPWSSKALKETVEQVCEDIAWGEKREIGRIGLALQDHICRELIEEIVTDLGSVQSYNDNVNYSLPFEACKRRLCF</sequence>
<evidence type="ECO:0000313" key="3">
    <source>
        <dbReference type="Proteomes" id="UP000030645"/>
    </source>
</evidence>
<evidence type="ECO:0000313" key="2">
    <source>
        <dbReference type="EMBL" id="EXC30767.1"/>
    </source>
</evidence>
<feature type="region of interest" description="Disordered" evidence="1">
    <location>
        <begin position="48"/>
        <end position="93"/>
    </location>
</feature>
<organism evidence="2 3">
    <name type="scientific">Morus notabilis</name>
    <dbReference type="NCBI Taxonomy" id="981085"/>
    <lineage>
        <taxon>Eukaryota</taxon>
        <taxon>Viridiplantae</taxon>
        <taxon>Streptophyta</taxon>
        <taxon>Embryophyta</taxon>
        <taxon>Tracheophyta</taxon>
        <taxon>Spermatophyta</taxon>
        <taxon>Magnoliopsida</taxon>
        <taxon>eudicotyledons</taxon>
        <taxon>Gunneridae</taxon>
        <taxon>Pentapetalae</taxon>
        <taxon>rosids</taxon>
        <taxon>fabids</taxon>
        <taxon>Rosales</taxon>
        <taxon>Moraceae</taxon>
        <taxon>Moreae</taxon>
        <taxon>Morus</taxon>
    </lineage>
</organism>
<protein>
    <recommendedName>
        <fullName evidence="4">DUF3741 domain-containing protein</fullName>
    </recommendedName>
</protein>